<dbReference type="PANTHER" id="PTHR47053">
    <property type="entry name" value="MUREIN DD-ENDOPEPTIDASE MEPH-RELATED"/>
    <property type="match status" value="1"/>
</dbReference>
<evidence type="ECO:0000256" key="2">
    <source>
        <dbReference type="ARBA" id="ARBA00022670"/>
    </source>
</evidence>
<dbReference type="InterPro" id="IPR036365">
    <property type="entry name" value="PGBD-like_sf"/>
</dbReference>
<keyword evidence="3" id="KW-0378">Hydrolase</keyword>
<sequence length="388" mass="42615">MRRKFIKVRRHTYYPFSLRVRRFFLNFKDKMTRMPKTKRLTMTGSVCGAVVVVVLLFSFGVFGNMPAFNSNTNAANADDTLLANDASAMAEAAPTPAPTPEPTPEPTPDPTLKEGMEGPEIQTLQQRLMDLGYLDIDETTQYYGPATAGAIAFFQRQHGIEQDGVCGPKTLAIIYTDDAKPYTLLEGTEGDDVTVLQERLQELGYISSVTGYYGTETIDAVKRFQERNGLGVDGKTGEMTLGLIYSADAKPTAEMAAAIQRKGNIDKFISVAEEQLGEPYIWGASGPDSFDCSGLVTYCLRQAGSSTGRLNAAGFSQNSSWEKISFDDLQRGDLIFYSNNAGTRVGHVGIVVGDGMMIDASSSNGKVVHRSYDTSYWRNHFVCGRRPW</sequence>
<dbReference type="RefSeq" id="WP_353423721.1">
    <property type="nucleotide sequence ID" value="NZ_CP117826.1"/>
</dbReference>
<dbReference type="Pfam" id="PF00877">
    <property type="entry name" value="NLPC_P60"/>
    <property type="match status" value="1"/>
</dbReference>
<keyword evidence="2" id="KW-0645">Protease</keyword>
<dbReference type="InterPro" id="IPR002477">
    <property type="entry name" value="Peptidoglycan-bd-like"/>
</dbReference>
<protein>
    <submittedName>
        <fullName evidence="7">Peptidoglycan-binding protein</fullName>
    </submittedName>
</protein>
<dbReference type="InterPro" id="IPR051202">
    <property type="entry name" value="Peptidase_C40"/>
</dbReference>
<evidence type="ECO:0000259" key="6">
    <source>
        <dbReference type="PROSITE" id="PS51935"/>
    </source>
</evidence>
<gene>
    <name evidence="7" type="ORF">PUP29_01895</name>
</gene>
<dbReference type="InterPro" id="IPR036366">
    <property type="entry name" value="PGBDSf"/>
</dbReference>
<evidence type="ECO:0000256" key="1">
    <source>
        <dbReference type="ARBA" id="ARBA00007074"/>
    </source>
</evidence>
<evidence type="ECO:0000256" key="3">
    <source>
        <dbReference type="ARBA" id="ARBA00022801"/>
    </source>
</evidence>
<dbReference type="Gene3D" id="1.10.101.10">
    <property type="entry name" value="PGBD-like superfamily/PGBD"/>
    <property type="match status" value="2"/>
</dbReference>
<evidence type="ECO:0000313" key="7">
    <source>
        <dbReference type="EMBL" id="XCC62706.1"/>
    </source>
</evidence>
<evidence type="ECO:0000256" key="4">
    <source>
        <dbReference type="ARBA" id="ARBA00022807"/>
    </source>
</evidence>
<dbReference type="InterPro" id="IPR038765">
    <property type="entry name" value="Papain-like_cys_pep_sf"/>
</dbReference>
<feature type="region of interest" description="Disordered" evidence="5">
    <location>
        <begin position="90"/>
        <end position="116"/>
    </location>
</feature>
<feature type="domain" description="NlpC/P60" evidence="6">
    <location>
        <begin position="262"/>
        <end position="388"/>
    </location>
</feature>
<dbReference type="Pfam" id="PF01471">
    <property type="entry name" value="PG_binding_1"/>
    <property type="match status" value="2"/>
</dbReference>
<dbReference type="PROSITE" id="PS51935">
    <property type="entry name" value="NLPC_P60"/>
    <property type="match status" value="1"/>
</dbReference>
<feature type="compositionally biased region" description="Pro residues" evidence="5">
    <location>
        <begin position="95"/>
        <end position="109"/>
    </location>
</feature>
<keyword evidence="4" id="KW-0788">Thiol protease</keyword>
<proteinExistence type="inferred from homology"/>
<dbReference type="PANTHER" id="PTHR47053:SF1">
    <property type="entry name" value="MUREIN DD-ENDOPEPTIDASE MEPH-RELATED"/>
    <property type="match status" value="1"/>
</dbReference>
<dbReference type="AlphaFoldDB" id="A0AAU8AAC5"/>
<dbReference type="Gene3D" id="3.90.1720.10">
    <property type="entry name" value="endopeptidase domain like (from Nostoc punctiforme)"/>
    <property type="match status" value="1"/>
</dbReference>
<comment type="similarity">
    <text evidence="1">Belongs to the peptidase C40 family.</text>
</comment>
<dbReference type="EMBL" id="CP117826">
    <property type="protein sequence ID" value="XCC62706.1"/>
    <property type="molecule type" value="Genomic_DNA"/>
</dbReference>
<name>A0AAU8AAC5_9FIRM</name>
<accession>A0AAU8AAC5</accession>
<dbReference type="SUPFAM" id="SSF54001">
    <property type="entry name" value="Cysteine proteinases"/>
    <property type="match status" value="1"/>
</dbReference>
<reference evidence="7" key="1">
    <citation type="submission" date="2023-02" db="EMBL/GenBank/DDBJ databases">
        <title>Gut commensal Christensenella minuta modulates host metabolism via a new class of secondary bile acids.</title>
        <authorList>
            <person name="Liu C."/>
        </authorList>
    </citation>
    <scope>NUCLEOTIDE SEQUENCE</scope>
    <source>
        <strain evidence="7">CA70</strain>
    </source>
</reference>
<organism evidence="7">
    <name type="scientific">Christensenella massiliensis</name>
    <dbReference type="NCBI Taxonomy" id="1805714"/>
    <lineage>
        <taxon>Bacteria</taxon>
        <taxon>Bacillati</taxon>
        <taxon>Bacillota</taxon>
        <taxon>Clostridia</taxon>
        <taxon>Christensenellales</taxon>
        <taxon>Christensenellaceae</taxon>
        <taxon>Christensenella</taxon>
    </lineage>
</organism>
<dbReference type="GO" id="GO:0008234">
    <property type="term" value="F:cysteine-type peptidase activity"/>
    <property type="evidence" value="ECO:0007669"/>
    <property type="project" value="UniProtKB-KW"/>
</dbReference>
<dbReference type="GO" id="GO:0006508">
    <property type="term" value="P:proteolysis"/>
    <property type="evidence" value="ECO:0007669"/>
    <property type="project" value="UniProtKB-KW"/>
</dbReference>
<dbReference type="SUPFAM" id="SSF47090">
    <property type="entry name" value="PGBD-like"/>
    <property type="match status" value="2"/>
</dbReference>
<evidence type="ECO:0000256" key="5">
    <source>
        <dbReference type="SAM" id="MobiDB-lite"/>
    </source>
</evidence>
<dbReference type="InterPro" id="IPR000064">
    <property type="entry name" value="NLP_P60_dom"/>
</dbReference>